<dbReference type="Pfam" id="PF00443">
    <property type="entry name" value="UCH"/>
    <property type="match status" value="1"/>
</dbReference>
<dbReference type="InterPro" id="IPR050185">
    <property type="entry name" value="Ub_carboxyl-term_hydrolase"/>
</dbReference>
<dbReference type="PROSITE" id="PS50235">
    <property type="entry name" value="USP_3"/>
    <property type="match status" value="1"/>
</dbReference>
<dbReference type="InterPro" id="IPR001394">
    <property type="entry name" value="Peptidase_C19_UCH"/>
</dbReference>
<evidence type="ECO:0000256" key="1">
    <source>
        <dbReference type="SAM" id="MobiDB-lite"/>
    </source>
</evidence>
<evidence type="ECO:0000313" key="4">
    <source>
        <dbReference type="Proteomes" id="UP001295684"/>
    </source>
</evidence>
<feature type="compositionally biased region" description="Polar residues" evidence="1">
    <location>
        <begin position="37"/>
        <end position="49"/>
    </location>
</feature>
<dbReference type="GO" id="GO:0004843">
    <property type="term" value="F:cysteine-type deubiquitinase activity"/>
    <property type="evidence" value="ECO:0007669"/>
    <property type="project" value="InterPro"/>
</dbReference>
<feature type="domain" description="USP" evidence="2">
    <location>
        <begin position="98"/>
        <end position="417"/>
    </location>
</feature>
<accession>A0AAD1Y9L2</accession>
<feature type="region of interest" description="Disordered" evidence="1">
    <location>
        <begin position="1"/>
        <end position="88"/>
    </location>
</feature>
<comment type="caution">
    <text evidence="3">The sequence shown here is derived from an EMBL/GenBank/DDBJ whole genome shotgun (WGS) entry which is preliminary data.</text>
</comment>
<evidence type="ECO:0000313" key="3">
    <source>
        <dbReference type="EMBL" id="CAI2387234.1"/>
    </source>
</evidence>
<dbReference type="GO" id="GO:0016579">
    <property type="term" value="P:protein deubiquitination"/>
    <property type="evidence" value="ECO:0007669"/>
    <property type="project" value="InterPro"/>
</dbReference>
<name>A0AAD1Y9L2_EUPCR</name>
<dbReference type="InterPro" id="IPR028889">
    <property type="entry name" value="USP"/>
</dbReference>
<organism evidence="3 4">
    <name type="scientific">Euplotes crassus</name>
    <dbReference type="NCBI Taxonomy" id="5936"/>
    <lineage>
        <taxon>Eukaryota</taxon>
        <taxon>Sar</taxon>
        <taxon>Alveolata</taxon>
        <taxon>Ciliophora</taxon>
        <taxon>Intramacronucleata</taxon>
        <taxon>Spirotrichea</taxon>
        <taxon>Hypotrichia</taxon>
        <taxon>Euplotida</taxon>
        <taxon>Euplotidae</taxon>
        <taxon>Moneuplotes</taxon>
    </lineage>
</organism>
<dbReference type="SUPFAM" id="SSF54001">
    <property type="entry name" value="Cysteine proteinases"/>
    <property type="match status" value="1"/>
</dbReference>
<dbReference type="InterPro" id="IPR038765">
    <property type="entry name" value="Papain-like_cys_pep_sf"/>
</dbReference>
<dbReference type="Proteomes" id="UP001295684">
    <property type="component" value="Unassembled WGS sequence"/>
</dbReference>
<reference evidence="3" key="1">
    <citation type="submission" date="2023-07" db="EMBL/GenBank/DDBJ databases">
        <authorList>
            <consortium name="AG Swart"/>
            <person name="Singh M."/>
            <person name="Singh A."/>
            <person name="Seah K."/>
            <person name="Emmerich C."/>
        </authorList>
    </citation>
    <scope>NUCLEOTIDE SEQUENCE</scope>
    <source>
        <strain evidence="3">DP1</strain>
    </source>
</reference>
<protein>
    <recommendedName>
        <fullName evidence="2">USP domain-containing protein</fullName>
    </recommendedName>
</protein>
<dbReference type="Gene3D" id="3.90.70.10">
    <property type="entry name" value="Cysteine proteinases"/>
    <property type="match status" value="1"/>
</dbReference>
<dbReference type="EMBL" id="CAMPGE010029750">
    <property type="protein sequence ID" value="CAI2387234.1"/>
    <property type="molecule type" value="Genomic_DNA"/>
</dbReference>
<feature type="compositionally biased region" description="Basic and acidic residues" evidence="1">
    <location>
        <begin position="60"/>
        <end position="88"/>
    </location>
</feature>
<proteinExistence type="predicted"/>
<dbReference type="AlphaFoldDB" id="A0AAD1Y9L2"/>
<dbReference type="PANTHER" id="PTHR21646">
    <property type="entry name" value="UBIQUITIN CARBOXYL-TERMINAL HYDROLASE"/>
    <property type="match status" value="1"/>
</dbReference>
<keyword evidence="4" id="KW-1185">Reference proteome</keyword>
<gene>
    <name evidence="3" type="ORF">ECRASSUSDP1_LOCUS28863</name>
</gene>
<dbReference type="PANTHER" id="PTHR21646:SF46">
    <property type="entry name" value="UBIQUITIN CARBOXYL-TERMINAL HYDROLASE"/>
    <property type="match status" value="1"/>
</dbReference>
<evidence type="ECO:0000259" key="2">
    <source>
        <dbReference type="PROSITE" id="PS50235"/>
    </source>
</evidence>
<sequence length="417" mass="48888">MSKSNTNPKNLGIESSKEFSIDDDSRDPFAEPETAENIFSKTYRNTGSFAFNGKGRFSRVGRDPSEEQKNIKERNSYRSGSPDRFEDRYPSLELQKNIGLRNPKNDCFMNASLQVMFSIPELMKFFATKEYKNVYSFEECNKKKAYSSKEMILPGYKYCNAMSKLCLDVCSSFKKELEATELRKLFKKSFSKSHQHDANDFILSLFSKLQDEQTLKKRPVSDKFANEQEAWEHYVKHNPSIIDQLFFGMIQRSSRCGSCKKVAHRYESFNQIELECESSSLEMAYQGFLSDEIMKKNQSYRCDECHKVVKCRIMKEIVKMPRYLFFLFKRFNSNMSKITKMIKYRTKILLEDKIDGGPLEYHLQGIILHSESRRGGHYISYAKKGDNWIRFNDASYKPIKSKHIIDKDAYILLYKRA</sequence>